<accession>A0AAW0Q6W8</accession>
<keyword evidence="3" id="KW-1185">Reference proteome</keyword>
<proteinExistence type="predicted"/>
<evidence type="ECO:0000256" key="1">
    <source>
        <dbReference type="SAM" id="MobiDB-lite"/>
    </source>
</evidence>
<comment type="caution">
    <text evidence="2">The sequence shown here is derived from an EMBL/GenBank/DDBJ whole genome shotgun (WGS) entry which is preliminary data.</text>
</comment>
<dbReference type="EMBL" id="JAQQWP010000011">
    <property type="protein sequence ID" value="KAK8095948.1"/>
    <property type="molecule type" value="Genomic_DNA"/>
</dbReference>
<organism evidence="2 3">
    <name type="scientific">Apiospora kogelbergensis</name>
    <dbReference type="NCBI Taxonomy" id="1337665"/>
    <lineage>
        <taxon>Eukaryota</taxon>
        <taxon>Fungi</taxon>
        <taxon>Dikarya</taxon>
        <taxon>Ascomycota</taxon>
        <taxon>Pezizomycotina</taxon>
        <taxon>Sordariomycetes</taxon>
        <taxon>Xylariomycetidae</taxon>
        <taxon>Amphisphaeriales</taxon>
        <taxon>Apiosporaceae</taxon>
        <taxon>Apiospora</taxon>
    </lineage>
</organism>
<sequence>MAFPQERQAVYEARPSLHLHPALEDTLDGVVAEPTRLCLHPALLPQRDDVPHRRVEPAEPPVVIHCLEGVVIDEDITDSLSVHSHFLPREEEQEEDDVVEIHPWSSSPVLLIPHSDISSDQTRPSFVIGSERDCRLREKKDMEARDARVAVSGQCFQPVPSPIARCSGPMTVIRVDRLAALTNFQAEEEEEEEKGDRNSEHEKEEDTIQPLSEYAGVAGWVGG</sequence>
<reference evidence="2 3" key="1">
    <citation type="submission" date="2023-01" db="EMBL/GenBank/DDBJ databases">
        <title>Analysis of 21 Apiospora genomes using comparative genomics revels a genus with tremendous synthesis potential of carbohydrate active enzymes and secondary metabolites.</title>
        <authorList>
            <person name="Sorensen T."/>
        </authorList>
    </citation>
    <scope>NUCLEOTIDE SEQUENCE [LARGE SCALE GENOMIC DNA]</scope>
    <source>
        <strain evidence="2 3">CBS 117206</strain>
    </source>
</reference>
<feature type="region of interest" description="Disordered" evidence="1">
    <location>
        <begin position="183"/>
        <end position="223"/>
    </location>
</feature>
<feature type="compositionally biased region" description="Basic and acidic residues" evidence="1">
    <location>
        <begin position="194"/>
        <end position="206"/>
    </location>
</feature>
<gene>
    <name evidence="2" type="ORF">PG999_013970</name>
</gene>
<protein>
    <submittedName>
        <fullName evidence="2">Uncharacterized protein</fullName>
    </submittedName>
</protein>
<dbReference type="AlphaFoldDB" id="A0AAW0Q6W8"/>
<dbReference type="Proteomes" id="UP001392437">
    <property type="component" value="Unassembled WGS sequence"/>
</dbReference>
<evidence type="ECO:0000313" key="2">
    <source>
        <dbReference type="EMBL" id="KAK8095948.1"/>
    </source>
</evidence>
<evidence type="ECO:0000313" key="3">
    <source>
        <dbReference type="Proteomes" id="UP001392437"/>
    </source>
</evidence>
<name>A0AAW0Q6W8_9PEZI</name>